<keyword evidence="3" id="KW-1185">Reference proteome</keyword>
<sequence>MMFQGLRFQPALVATCAAAAFSLVAASSAANATATPNTAAQSAMGVKFGGFFSDQQKTAVRRAFAQKYAKAKECPEGLEKKGKSCASPWNTRYWAVGQELQPAVQVYPVSEISAALPPVPKGYEYVRAADDILLISSGTKLVVDMIEHVAS</sequence>
<accession>A0A844AYT6</accession>
<name>A0A844AYT6_9BURK</name>
<reference evidence="2 3" key="1">
    <citation type="submission" date="2019-11" db="EMBL/GenBank/DDBJ databases">
        <title>Caenimonas koreensis gen. nov., sp. nov., isolated from activated sludge.</title>
        <authorList>
            <person name="Seung H.R."/>
        </authorList>
    </citation>
    <scope>NUCLEOTIDE SEQUENCE [LARGE SCALE GENOMIC DNA]</scope>
    <source>
        <strain evidence="2 3">EMB320</strain>
    </source>
</reference>
<dbReference type="AlphaFoldDB" id="A0A844AYT6"/>
<organism evidence="2 3">
    <name type="scientific">Caenimonas koreensis DSM 17982</name>
    <dbReference type="NCBI Taxonomy" id="1121255"/>
    <lineage>
        <taxon>Bacteria</taxon>
        <taxon>Pseudomonadati</taxon>
        <taxon>Pseudomonadota</taxon>
        <taxon>Betaproteobacteria</taxon>
        <taxon>Burkholderiales</taxon>
        <taxon>Comamonadaceae</taxon>
        <taxon>Caenimonas</taxon>
    </lineage>
</organism>
<gene>
    <name evidence="2" type="ORF">GHT07_20830</name>
</gene>
<feature type="chain" id="PRO_5032735922" description="Nickel/cobalt transporter regulator" evidence="1">
    <location>
        <begin position="33"/>
        <end position="151"/>
    </location>
</feature>
<dbReference type="Gene3D" id="3.10.450.160">
    <property type="entry name" value="inner membrane protein cigr"/>
    <property type="match status" value="1"/>
</dbReference>
<dbReference type="OrthoDB" id="5432438at2"/>
<dbReference type="RefSeq" id="WP_153587013.1">
    <property type="nucleotide sequence ID" value="NZ_WJBU01000031.1"/>
</dbReference>
<proteinExistence type="predicted"/>
<evidence type="ECO:0000256" key="1">
    <source>
        <dbReference type="SAM" id="SignalP"/>
    </source>
</evidence>
<evidence type="ECO:0000313" key="2">
    <source>
        <dbReference type="EMBL" id="MRD49720.1"/>
    </source>
</evidence>
<comment type="caution">
    <text evidence="2">The sequence shown here is derived from an EMBL/GenBank/DDBJ whole genome shotgun (WGS) entry which is preliminary data.</text>
</comment>
<dbReference type="EMBL" id="WJBU01000031">
    <property type="protein sequence ID" value="MRD49720.1"/>
    <property type="molecule type" value="Genomic_DNA"/>
</dbReference>
<feature type="signal peptide" evidence="1">
    <location>
        <begin position="1"/>
        <end position="32"/>
    </location>
</feature>
<dbReference type="Proteomes" id="UP000487350">
    <property type="component" value="Unassembled WGS sequence"/>
</dbReference>
<protein>
    <recommendedName>
        <fullName evidence="4">Nickel/cobalt transporter regulator</fullName>
    </recommendedName>
</protein>
<keyword evidence="1" id="KW-0732">Signal</keyword>
<evidence type="ECO:0008006" key="4">
    <source>
        <dbReference type="Google" id="ProtNLM"/>
    </source>
</evidence>
<evidence type="ECO:0000313" key="3">
    <source>
        <dbReference type="Proteomes" id="UP000487350"/>
    </source>
</evidence>